<reference evidence="2" key="1">
    <citation type="submission" date="2021-03" db="EMBL/GenBank/DDBJ databases">
        <title>Draft genome sequence of rust myrtle Austropuccinia psidii MF-1, a brazilian biotype.</title>
        <authorList>
            <person name="Quecine M.C."/>
            <person name="Pachon D.M.R."/>
            <person name="Bonatelli M.L."/>
            <person name="Correr F.H."/>
            <person name="Franceschini L.M."/>
            <person name="Leite T.F."/>
            <person name="Margarido G.R.A."/>
            <person name="Almeida C.A."/>
            <person name="Ferrarezi J.A."/>
            <person name="Labate C.A."/>
        </authorList>
    </citation>
    <scope>NUCLEOTIDE SEQUENCE</scope>
    <source>
        <strain evidence="2">MF-1</strain>
    </source>
</reference>
<sequence>MFQVYDLGVINSEHVWLEPQQTEQVTEREGIQNHRESRSHPSPRKQWKEPNLIQSGTLGEKEHQLPPATHHSGAHRPGQVLTKLPIIPIPRWIQKRGTENKGRRNPPSTKESKRKTH</sequence>
<gene>
    <name evidence="2" type="ORF">O181_112650</name>
</gene>
<feature type="region of interest" description="Disordered" evidence="1">
    <location>
        <begin position="17"/>
        <end position="117"/>
    </location>
</feature>
<comment type="caution">
    <text evidence="2">The sequence shown here is derived from an EMBL/GenBank/DDBJ whole genome shotgun (WGS) entry which is preliminary data.</text>
</comment>
<keyword evidence="3" id="KW-1185">Reference proteome</keyword>
<protein>
    <submittedName>
        <fullName evidence="2">Uncharacterized protein</fullName>
    </submittedName>
</protein>
<evidence type="ECO:0000313" key="3">
    <source>
        <dbReference type="Proteomes" id="UP000765509"/>
    </source>
</evidence>
<dbReference type="AlphaFoldDB" id="A0A9Q3K4U9"/>
<name>A0A9Q3K4U9_9BASI</name>
<dbReference type="Proteomes" id="UP000765509">
    <property type="component" value="Unassembled WGS sequence"/>
</dbReference>
<evidence type="ECO:0000256" key="1">
    <source>
        <dbReference type="SAM" id="MobiDB-lite"/>
    </source>
</evidence>
<dbReference type="EMBL" id="AVOT02091026">
    <property type="protein sequence ID" value="MBW0572935.1"/>
    <property type="molecule type" value="Genomic_DNA"/>
</dbReference>
<accession>A0A9Q3K4U9</accession>
<feature type="compositionally biased region" description="Basic and acidic residues" evidence="1">
    <location>
        <begin position="25"/>
        <end position="39"/>
    </location>
</feature>
<organism evidence="2 3">
    <name type="scientific">Austropuccinia psidii MF-1</name>
    <dbReference type="NCBI Taxonomy" id="1389203"/>
    <lineage>
        <taxon>Eukaryota</taxon>
        <taxon>Fungi</taxon>
        <taxon>Dikarya</taxon>
        <taxon>Basidiomycota</taxon>
        <taxon>Pucciniomycotina</taxon>
        <taxon>Pucciniomycetes</taxon>
        <taxon>Pucciniales</taxon>
        <taxon>Sphaerophragmiaceae</taxon>
        <taxon>Austropuccinia</taxon>
    </lineage>
</organism>
<proteinExistence type="predicted"/>
<evidence type="ECO:0000313" key="2">
    <source>
        <dbReference type="EMBL" id="MBW0572935.1"/>
    </source>
</evidence>